<organism evidence="4">
    <name type="scientific">marine metagenome</name>
    <dbReference type="NCBI Taxonomy" id="408172"/>
    <lineage>
        <taxon>unclassified sequences</taxon>
        <taxon>metagenomes</taxon>
        <taxon>ecological metagenomes</taxon>
    </lineage>
</organism>
<dbReference type="PANTHER" id="PTHR32071:SF120">
    <property type="entry name" value="TRANSCRIPTIONAL REGULATOR-RELATED"/>
    <property type="match status" value="1"/>
</dbReference>
<dbReference type="FunFam" id="3.40.50.300:FF:000006">
    <property type="entry name" value="DNA-binding transcriptional regulator NtrC"/>
    <property type="match status" value="1"/>
</dbReference>
<dbReference type="SMART" id="SM00382">
    <property type="entry name" value="AAA"/>
    <property type="match status" value="1"/>
</dbReference>
<dbReference type="Pfam" id="PF00158">
    <property type="entry name" value="Sigma54_activat"/>
    <property type="match status" value="1"/>
</dbReference>
<keyword evidence="2" id="KW-0067">ATP-binding</keyword>
<dbReference type="SUPFAM" id="SSF52540">
    <property type="entry name" value="P-loop containing nucleoside triphosphate hydrolases"/>
    <property type="match status" value="1"/>
</dbReference>
<dbReference type="InterPro" id="IPR003593">
    <property type="entry name" value="AAA+_ATPase"/>
</dbReference>
<dbReference type="GO" id="GO:0005524">
    <property type="term" value="F:ATP binding"/>
    <property type="evidence" value="ECO:0007669"/>
    <property type="project" value="UniProtKB-KW"/>
</dbReference>
<dbReference type="CDD" id="cd00009">
    <property type="entry name" value="AAA"/>
    <property type="match status" value="1"/>
</dbReference>
<feature type="non-terminal residue" evidence="4">
    <location>
        <position position="275"/>
    </location>
</feature>
<dbReference type="EMBL" id="UINC01022646">
    <property type="protein sequence ID" value="SVA92697.1"/>
    <property type="molecule type" value="Genomic_DNA"/>
</dbReference>
<dbReference type="PANTHER" id="PTHR32071">
    <property type="entry name" value="TRANSCRIPTIONAL REGULATORY PROTEIN"/>
    <property type="match status" value="1"/>
</dbReference>
<gene>
    <name evidence="4" type="ORF">METZ01_LOCUS145551</name>
</gene>
<protein>
    <recommendedName>
        <fullName evidence="3">Sigma-54 factor interaction domain-containing protein</fullName>
    </recommendedName>
</protein>
<name>A0A381ZV19_9ZZZZ</name>
<sequence length="275" mass="30633">MIALSAVQTGNFDAVIIEDQLPLMTPTRLIQEFVSVQSGIPLISVVRSDERRKTLLNDFDLGLFGSFEPETYADEQVFSLLNSAKQFHDFKKSVPRTSVRHFSAVGFEKIVGVSEQMLKIYHLMSQIKSKDVTTVLYGESGTGKNLIARTLHQISLRSERPNISVNCPAIPSELLESELFGHEKGSFTGAIERKDGKFLAANSGSIFLDEIGDMSPSLQSKILRVLESGEIERVGGAETIRVDVRIISATNQDLEQKIKDGTFRQDLYHRINVFP</sequence>
<evidence type="ECO:0000256" key="1">
    <source>
        <dbReference type="ARBA" id="ARBA00022741"/>
    </source>
</evidence>
<dbReference type="Gene3D" id="3.40.50.300">
    <property type="entry name" value="P-loop containing nucleotide triphosphate hydrolases"/>
    <property type="match status" value="1"/>
</dbReference>
<reference evidence="4" key="1">
    <citation type="submission" date="2018-05" db="EMBL/GenBank/DDBJ databases">
        <authorList>
            <person name="Lanie J.A."/>
            <person name="Ng W.-L."/>
            <person name="Kazmierczak K.M."/>
            <person name="Andrzejewski T.M."/>
            <person name="Davidsen T.M."/>
            <person name="Wayne K.J."/>
            <person name="Tettelin H."/>
            <person name="Glass J.I."/>
            <person name="Rusch D."/>
            <person name="Podicherti R."/>
            <person name="Tsui H.-C.T."/>
            <person name="Winkler M.E."/>
        </authorList>
    </citation>
    <scope>NUCLEOTIDE SEQUENCE</scope>
</reference>
<evidence type="ECO:0000256" key="2">
    <source>
        <dbReference type="ARBA" id="ARBA00022840"/>
    </source>
</evidence>
<dbReference type="AlphaFoldDB" id="A0A381ZV19"/>
<dbReference type="InterPro" id="IPR027417">
    <property type="entry name" value="P-loop_NTPase"/>
</dbReference>
<evidence type="ECO:0000259" key="3">
    <source>
        <dbReference type="PROSITE" id="PS50045"/>
    </source>
</evidence>
<accession>A0A381ZV19</accession>
<evidence type="ECO:0000313" key="4">
    <source>
        <dbReference type="EMBL" id="SVA92697.1"/>
    </source>
</evidence>
<proteinExistence type="predicted"/>
<dbReference type="GO" id="GO:0006355">
    <property type="term" value="P:regulation of DNA-templated transcription"/>
    <property type="evidence" value="ECO:0007669"/>
    <property type="project" value="InterPro"/>
</dbReference>
<keyword evidence="1" id="KW-0547">Nucleotide-binding</keyword>
<feature type="domain" description="Sigma-54 factor interaction" evidence="3">
    <location>
        <begin position="110"/>
        <end position="275"/>
    </location>
</feature>
<dbReference type="InterPro" id="IPR002078">
    <property type="entry name" value="Sigma_54_int"/>
</dbReference>
<dbReference type="PROSITE" id="PS50045">
    <property type="entry name" value="SIGMA54_INTERACT_4"/>
    <property type="match status" value="1"/>
</dbReference>